<dbReference type="InterPro" id="IPR008076">
    <property type="entry name" value="Cyanase"/>
</dbReference>
<dbReference type="InterPro" id="IPR036581">
    <property type="entry name" value="Cyanate_lyase_C_sf"/>
</dbReference>
<keyword evidence="5" id="KW-1185">Reference proteome</keyword>
<dbReference type="SUPFAM" id="SSF47413">
    <property type="entry name" value="lambda repressor-like DNA-binding domains"/>
    <property type="match status" value="1"/>
</dbReference>
<evidence type="ECO:0000256" key="2">
    <source>
        <dbReference type="ARBA" id="ARBA00023239"/>
    </source>
</evidence>
<protein>
    <recommendedName>
        <fullName evidence="3">Cyanate lyase C-terminal domain-containing protein</fullName>
    </recommendedName>
</protein>
<evidence type="ECO:0000259" key="3">
    <source>
        <dbReference type="SMART" id="SM01116"/>
    </source>
</evidence>
<dbReference type="Pfam" id="PF02560">
    <property type="entry name" value="Cyanate_lyase"/>
    <property type="match status" value="1"/>
</dbReference>
<sequence>MQGNTFCPSYSSVAIALCHNRRSSKEGGAFLKATPSPTRYMATPIFAPAAPSILRGARKEELVYKLLQAKKASGKTFTQIAKEVGLTNLYTAQLLHNQTELKPATASALQAAVPGLTDELLEDMKVSPLRQFDPSIIQEPTVYRLYEAIMLYGESIKAIANEEFGDGIMSAIDMFATVDDVVGSAGEKRMVITLNGKFLPHIEQKTSNITARSPKPE</sequence>
<organism evidence="4 5">
    <name type="scientific">Coccomyxa subellipsoidea</name>
    <dbReference type="NCBI Taxonomy" id="248742"/>
    <lineage>
        <taxon>Eukaryota</taxon>
        <taxon>Viridiplantae</taxon>
        <taxon>Chlorophyta</taxon>
        <taxon>core chlorophytes</taxon>
        <taxon>Trebouxiophyceae</taxon>
        <taxon>Trebouxiophyceae incertae sedis</taxon>
        <taxon>Coccomyxaceae</taxon>
        <taxon>Coccomyxa</taxon>
    </lineage>
</organism>
<dbReference type="InterPro" id="IPR003712">
    <property type="entry name" value="Cyanate_lyase_C"/>
</dbReference>
<dbReference type="EMBL" id="JALJOT010000004">
    <property type="protein sequence ID" value="KAK9916029.1"/>
    <property type="molecule type" value="Genomic_DNA"/>
</dbReference>
<dbReference type="SUPFAM" id="SSF55234">
    <property type="entry name" value="Cyanase C-terminal domain"/>
    <property type="match status" value="1"/>
</dbReference>
<dbReference type="InterPro" id="IPR010982">
    <property type="entry name" value="Lambda_DNA-bd_dom_sf"/>
</dbReference>
<dbReference type="NCBIfam" id="TIGR00673">
    <property type="entry name" value="cynS"/>
    <property type="match status" value="1"/>
</dbReference>
<comment type="function">
    <text evidence="1">Catalyzes the reaction of cyanate with bicarbonate to produce ammonia and carbon dioxide.</text>
</comment>
<dbReference type="PRINTS" id="PR01693">
    <property type="entry name" value="CYANASE"/>
</dbReference>
<evidence type="ECO:0000313" key="4">
    <source>
        <dbReference type="EMBL" id="KAK9916029.1"/>
    </source>
</evidence>
<dbReference type="PANTHER" id="PTHR34186:SF2">
    <property type="entry name" value="CYANATE HYDRATASE"/>
    <property type="match status" value="1"/>
</dbReference>
<feature type="domain" description="Cyanate lyase C-terminal" evidence="3">
    <location>
        <begin position="131"/>
        <end position="204"/>
    </location>
</feature>
<dbReference type="SMART" id="SM01116">
    <property type="entry name" value="Cyanate_lyase"/>
    <property type="match status" value="1"/>
</dbReference>
<dbReference type="Proteomes" id="UP001491310">
    <property type="component" value="Unassembled WGS sequence"/>
</dbReference>
<comment type="caution">
    <text evidence="4">The sequence shown here is derived from an EMBL/GenBank/DDBJ whole genome shotgun (WGS) entry which is preliminary data.</text>
</comment>
<keyword evidence="2" id="KW-0456">Lyase</keyword>
<dbReference type="Gene3D" id="1.10.260.40">
    <property type="entry name" value="lambda repressor-like DNA-binding domains"/>
    <property type="match status" value="1"/>
</dbReference>
<reference evidence="4 5" key="1">
    <citation type="journal article" date="2024" name="Nat. Commun.">
        <title>Phylogenomics reveals the evolutionary origins of lichenization in chlorophyte algae.</title>
        <authorList>
            <person name="Puginier C."/>
            <person name="Libourel C."/>
            <person name="Otte J."/>
            <person name="Skaloud P."/>
            <person name="Haon M."/>
            <person name="Grisel S."/>
            <person name="Petersen M."/>
            <person name="Berrin J.G."/>
            <person name="Delaux P.M."/>
            <person name="Dal Grande F."/>
            <person name="Keller J."/>
        </authorList>
    </citation>
    <scope>NUCLEOTIDE SEQUENCE [LARGE SCALE GENOMIC DNA]</scope>
    <source>
        <strain evidence="4 5">SAG 216-7</strain>
    </source>
</reference>
<dbReference type="Gene3D" id="3.30.1160.10">
    <property type="entry name" value="Cyanate lyase, C-terminal domain"/>
    <property type="match status" value="1"/>
</dbReference>
<name>A0ABR2YVX3_9CHLO</name>
<evidence type="ECO:0000256" key="1">
    <source>
        <dbReference type="ARBA" id="ARBA00003561"/>
    </source>
</evidence>
<gene>
    <name evidence="4" type="ORF">WJX75_007570</name>
</gene>
<evidence type="ECO:0000313" key="5">
    <source>
        <dbReference type="Proteomes" id="UP001491310"/>
    </source>
</evidence>
<dbReference type="PANTHER" id="PTHR34186">
    <property type="entry name" value="CYANATE HYDRATASE"/>
    <property type="match status" value="1"/>
</dbReference>
<proteinExistence type="predicted"/>
<accession>A0ABR2YVX3</accession>